<feature type="domain" description="Myb-like" evidence="4">
    <location>
        <begin position="497"/>
        <end position="545"/>
    </location>
</feature>
<name>A0A2N9GXT0_FAGSY</name>
<dbReference type="AlphaFoldDB" id="A0A2N9GXT0"/>
<dbReference type="InterPro" id="IPR009057">
    <property type="entry name" value="Homeodomain-like_sf"/>
</dbReference>
<evidence type="ECO:0000313" key="6">
    <source>
        <dbReference type="EMBL" id="SPD04169.1"/>
    </source>
</evidence>
<feature type="domain" description="HTH myb-type" evidence="5">
    <location>
        <begin position="490"/>
        <end position="549"/>
    </location>
</feature>
<dbReference type="PANTHER" id="PTHR47122:SF8">
    <property type="entry name" value="MYB-LIKE DOMAIN-CONTAINING PROTEIN"/>
    <property type="match status" value="1"/>
</dbReference>
<keyword evidence="2" id="KW-0539">Nucleus</keyword>
<proteinExistence type="predicted"/>
<dbReference type="SMART" id="SM00717">
    <property type="entry name" value="SANT"/>
    <property type="match status" value="1"/>
</dbReference>
<dbReference type="SUPFAM" id="SSF46689">
    <property type="entry name" value="Homeodomain-like"/>
    <property type="match status" value="1"/>
</dbReference>
<sequence>MNITSKDSLITSDDIANMFTSKFSEVDLSLFAASEHEALGVENFLVEPKCNRNLLGGVIDFEAFHSQQFFDVEEFSGAIEYDEIKADCISFYESQQDSVENNGSETFHFDAGVNKMQCILILLRKHRRKSWSFLKKCCKEPRIEVVGGKTRLPTCKEFILDAKPADEVGILDHGPCKVSCLGNVDLDSYSPDFYKRDSAAEISDMSSAIVPALESTHNQNSTVLDQMTVQELHEVFNSMFGRETLVTDKQWLKRRILFGLQNQVELDNGLNVIKCGTTSCTNGGKTVHSPNSYLSGSASGSINGVLGDKTMSVDWHVERKKFAVLDALKTSSSEVSQVEFCSLDGEDKELVTQKRLRKPPKRYIEESLADKSRYCKRKSGDCGVPYKTSTDKFLSARSRKRLYPKGFGAEPLVCQDKSFEGSCIQVPFGLPVEEGHTKTNTSSWNSVDCKDDGGSSPNEEVDTETPSVGSQDDICGDEFVTRSNTQKVSSHRKHHISWTSSEVMKLIEGVSQCGVGRWAEIKRLMFSSSSRRTPVDLKDKWRNLLRASCAQLQCKKKVKQGQKQVSTQVPESVLWRVRELAATYPYQRESKFKVSCTAPVASALPASSNNILVPLST</sequence>
<feature type="region of interest" description="Disordered" evidence="3">
    <location>
        <begin position="436"/>
        <end position="470"/>
    </location>
</feature>
<dbReference type="Pfam" id="PF00249">
    <property type="entry name" value="Myb_DNA-binding"/>
    <property type="match status" value="1"/>
</dbReference>
<dbReference type="InterPro" id="IPR001005">
    <property type="entry name" value="SANT/Myb"/>
</dbReference>
<evidence type="ECO:0000256" key="1">
    <source>
        <dbReference type="ARBA" id="ARBA00004123"/>
    </source>
</evidence>
<reference evidence="6" key="1">
    <citation type="submission" date="2018-02" db="EMBL/GenBank/DDBJ databases">
        <authorList>
            <person name="Cohen D.B."/>
            <person name="Kent A.D."/>
        </authorList>
    </citation>
    <scope>NUCLEOTIDE SEQUENCE</scope>
</reference>
<dbReference type="Gene3D" id="1.10.246.220">
    <property type="match status" value="1"/>
</dbReference>
<comment type="subcellular location">
    <subcellularLocation>
        <location evidence="1">Nucleus</location>
    </subcellularLocation>
</comment>
<dbReference type="PANTHER" id="PTHR47122">
    <property type="entry name" value="MYB-LIKE DNA-BINDING DOMAIN CONTAINING PROTEIN, EXPRESSED"/>
    <property type="match status" value="1"/>
</dbReference>
<gene>
    <name evidence="6" type="ORF">FSB_LOCUS32051</name>
</gene>
<dbReference type="InterPro" id="IPR017930">
    <property type="entry name" value="Myb_dom"/>
</dbReference>
<evidence type="ECO:0000256" key="2">
    <source>
        <dbReference type="ARBA" id="ARBA00023242"/>
    </source>
</evidence>
<dbReference type="PROSITE" id="PS50090">
    <property type="entry name" value="MYB_LIKE"/>
    <property type="match status" value="1"/>
</dbReference>
<dbReference type="CDD" id="cd11660">
    <property type="entry name" value="SANT_TRF"/>
    <property type="match status" value="1"/>
</dbReference>
<evidence type="ECO:0000256" key="3">
    <source>
        <dbReference type="SAM" id="MobiDB-lite"/>
    </source>
</evidence>
<evidence type="ECO:0000259" key="4">
    <source>
        <dbReference type="PROSITE" id="PS50090"/>
    </source>
</evidence>
<protein>
    <submittedName>
        <fullName evidence="6">Uncharacterized protein</fullName>
    </submittedName>
</protein>
<dbReference type="PROSITE" id="PS51294">
    <property type="entry name" value="HTH_MYB"/>
    <property type="match status" value="1"/>
</dbReference>
<dbReference type="GO" id="GO:0005634">
    <property type="term" value="C:nucleus"/>
    <property type="evidence" value="ECO:0007669"/>
    <property type="project" value="UniProtKB-SubCell"/>
</dbReference>
<evidence type="ECO:0000259" key="5">
    <source>
        <dbReference type="PROSITE" id="PS51294"/>
    </source>
</evidence>
<accession>A0A2N9GXT0</accession>
<dbReference type="EMBL" id="OIVN01002502">
    <property type="protein sequence ID" value="SPD04169.1"/>
    <property type="molecule type" value="Genomic_DNA"/>
</dbReference>
<organism evidence="6">
    <name type="scientific">Fagus sylvatica</name>
    <name type="common">Beechnut</name>
    <dbReference type="NCBI Taxonomy" id="28930"/>
    <lineage>
        <taxon>Eukaryota</taxon>
        <taxon>Viridiplantae</taxon>
        <taxon>Streptophyta</taxon>
        <taxon>Embryophyta</taxon>
        <taxon>Tracheophyta</taxon>
        <taxon>Spermatophyta</taxon>
        <taxon>Magnoliopsida</taxon>
        <taxon>eudicotyledons</taxon>
        <taxon>Gunneridae</taxon>
        <taxon>Pentapetalae</taxon>
        <taxon>rosids</taxon>
        <taxon>fabids</taxon>
        <taxon>Fagales</taxon>
        <taxon>Fagaceae</taxon>
        <taxon>Fagus</taxon>
    </lineage>
</organism>